<dbReference type="AlphaFoldDB" id="A0AAD9USA3"/>
<evidence type="ECO:0000313" key="3">
    <source>
        <dbReference type="Proteomes" id="UP001249851"/>
    </source>
</evidence>
<gene>
    <name evidence="2" type="ORF">P5673_031786</name>
</gene>
<organism evidence="2 3">
    <name type="scientific">Acropora cervicornis</name>
    <name type="common">Staghorn coral</name>
    <dbReference type="NCBI Taxonomy" id="6130"/>
    <lineage>
        <taxon>Eukaryota</taxon>
        <taxon>Metazoa</taxon>
        <taxon>Cnidaria</taxon>
        <taxon>Anthozoa</taxon>
        <taxon>Hexacorallia</taxon>
        <taxon>Scleractinia</taxon>
        <taxon>Astrocoeniina</taxon>
        <taxon>Acroporidae</taxon>
        <taxon>Acropora</taxon>
    </lineage>
</organism>
<accession>A0AAD9USA3</accession>
<dbReference type="EMBL" id="JARQWQ010000156">
    <property type="protein sequence ID" value="KAK2548086.1"/>
    <property type="molecule type" value="Genomic_DNA"/>
</dbReference>
<feature type="region of interest" description="Disordered" evidence="1">
    <location>
        <begin position="84"/>
        <end position="125"/>
    </location>
</feature>
<proteinExistence type="predicted"/>
<comment type="caution">
    <text evidence="2">The sequence shown here is derived from an EMBL/GenBank/DDBJ whole genome shotgun (WGS) entry which is preliminary data.</text>
</comment>
<evidence type="ECO:0000256" key="1">
    <source>
        <dbReference type="SAM" id="MobiDB-lite"/>
    </source>
</evidence>
<sequence length="125" mass="15390">MSQFDTEKFMSEPYKDPFYVLKEDELISLAKHLKLEIQNIMVEHLVTLKVFEGTVLETVETSDLELKKLQLQLEFKTLEMQERLEMEEKQSQEREQRQVEREKEERERQERLEEKERQERLEEKE</sequence>
<reference evidence="2" key="1">
    <citation type="journal article" date="2023" name="G3 (Bethesda)">
        <title>Whole genome assembly and annotation of the endangered Caribbean coral Acropora cervicornis.</title>
        <authorList>
            <person name="Selwyn J.D."/>
            <person name="Vollmer S.V."/>
        </authorList>
    </citation>
    <scope>NUCLEOTIDE SEQUENCE</scope>
    <source>
        <strain evidence="2">K2</strain>
    </source>
</reference>
<dbReference type="Proteomes" id="UP001249851">
    <property type="component" value="Unassembled WGS sequence"/>
</dbReference>
<protein>
    <submittedName>
        <fullName evidence="2">Uncharacterized protein</fullName>
    </submittedName>
</protein>
<name>A0AAD9USA3_ACRCE</name>
<reference evidence="2" key="2">
    <citation type="journal article" date="2023" name="Science">
        <title>Genomic signatures of disease resistance in endangered staghorn corals.</title>
        <authorList>
            <person name="Vollmer S.V."/>
            <person name="Selwyn J.D."/>
            <person name="Despard B.A."/>
            <person name="Roesel C.L."/>
        </authorList>
    </citation>
    <scope>NUCLEOTIDE SEQUENCE</scope>
    <source>
        <strain evidence="2">K2</strain>
    </source>
</reference>
<keyword evidence="3" id="KW-1185">Reference proteome</keyword>
<evidence type="ECO:0000313" key="2">
    <source>
        <dbReference type="EMBL" id="KAK2548086.1"/>
    </source>
</evidence>